<dbReference type="AlphaFoldDB" id="A0A7R7DTF6"/>
<dbReference type="RefSeq" id="WP_203963627.1">
    <property type="nucleotide sequence ID" value="NZ_AP023355.1"/>
</dbReference>
<dbReference type="Pfam" id="PF00561">
    <property type="entry name" value="Abhydrolase_1"/>
    <property type="match status" value="1"/>
</dbReference>
<sequence>MTEPWRLPDGRTLDVDVTGPADGVPLVFHHGTPGSAVPVRAFARAVHDRGLRLVTYSRAGYGGSTRRAGRNVADIAGDVAAILDRLGAERCVTAGWSGGGPHALATGALLADRVAGVLSIASVAPYDAEGLDFDAGAGEQNVEENDAALRGESALRPYLEAEAADLADADADGLIAGMSTLLPPVDRAVLTDEYGEDLAAGFREGMRSGVDGWVDDDLAFVTPWGFALESITVPVSVWQGSEDLMVPFAHGEWLAAHVPGARAHLLSGEGHLSIGLGFTAAMLDELTATL</sequence>
<feature type="domain" description="AB hydrolase-1" evidence="1">
    <location>
        <begin position="25"/>
        <end position="125"/>
    </location>
</feature>
<dbReference type="InterPro" id="IPR029058">
    <property type="entry name" value="AB_hydrolase_fold"/>
</dbReference>
<dbReference type="KEGG" id="atl:Athai_49140"/>
<reference evidence="2 3" key="1">
    <citation type="submission" date="2020-08" db="EMBL/GenBank/DDBJ databases">
        <title>Whole genome shotgun sequence of Actinocatenispora thailandica NBRC 105041.</title>
        <authorList>
            <person name="Komaki H."/>
            <person name="Tamura T."/>
        </authorList>
    </citation>
    <scope>NUCLEOTIDE SEQUENCE [LARGE SCALE GENOMIC DNA]</scope>
    <source>
        <strain evidence="2 3">NBRC 105041</strain>
    </source>
</reference>
<gene>
    <name evidence="2" type="ORF">Athai_49140</name>
</gene>
<organism evidence="2 3">
    <name type="scientific">Actinocatenispora thailandica</name>
    <dbReference type="NCBI Taxonomy" id="227318"/>
    <lineage>
        <taxon>Bacteria</taxon>
        <taxon>Bacillati</taxon>
        <taxon>Actinomycetota</taxon>
        <taxon>Actinomycetes</taxon>
        <taxon>Micromonosporales</taxon>
        <taxon>Micromonosporaceae</taxon>
        <taxon>Actinocatenispora</taxon>
    </lineage>
</organism>
<dbReference type="SUPFAM" id="SSF53474">
    <property type="entry name" value="alpha/beta-Hydrolases"/>
    <property type="match status" value="1"/>
</dbReference>
<evidence type="ECO:0000313" key="3">
    <source>
        <dbReference type="Proteomes" id="UP000611640"/>
    </source>
</evidence>
<evidence type="ECO:0000313" key="2">
    <source>
        <dbReference type="EMBL" id="BCJ37411.1"/>
    </source>
</evidence>
<dbReference type="EMBL" id="AP023355">
    <property type="protein sequence ID" value="BCJ37411.1"/>
    <property type="molecule type" value="Genomic_DNA"/>
</dbReference>
<accession>A0A7R7DTF6</accession>
<dbReference type="Proteomes" id="UP000611640">
    <property type="component" value="Chromosome"/>
</dbReference>
<dbReference type="InterPro" id="IPR050471">
    <property type="entry name" value="AB_hydrolase"/>
</dbReference>
<proteinExistence type="predicted"/>
<dbReference type="PANTHER" id="PTHR43433">
    <property type="entry name" value="HYDROLASE, ALPHA/BETA FOLD FAMILY PROTEIN"/>
    <property type="match status" value="1"/>
</dbReference>
<dbReference type="PANTHER" id="PTHR43433:SF5">
    <property type="entry name" value="AB HYDROLASE-1 DOMAIN-CONTAINING PROTEIN"/>
    <property type="match status" value="1"/>
</dbReference>
<dbReference type="GO" id="GO:0016787">
    <property type="term" value="F:hydrolase activity"/>
    <property type="evidence" value="ECO:0007669"/>
    <property type="project" value="UniProtKB-KW"/>
</dbReference>
<dbReference type="Gene3D" id="3.40.50.1820">
    <property type="entry name" value="alpha/beta hydrolase"/>
    <property type="match status" value="1"/>
</dbReference>
<keyword evidence="2" id="KW-0378">Hydrolase</keyword>
<name>A0A7R7DTF6_9ACTN</name>
<dbReference type="InterPro" id="IPR000073">
    <property type="entry name" value="AB_hydrolase_1"/>
</dbReference>
<evidence type="ECO:0000259" key="1">
    <source>
        <dbReference type="Pfam" id="PF00561"/>
    </source>
</evidence>
<keyword evidence="3" id="KW-1185">Reference proteome</keyword>
<protein>
    <submittedName>
        <fullName evidence="2">Alpha/beta hydrolase</fullName>
    </submittedName>
</protein>